<evidence type="ECO:0000313" key="5">
    <source>
        <dbReference type="WBParaSite" id="Hba_19788"/>
    </source>
</evidence>
<name>A0A1I7XQH9_HETBA</name>
<organism evidence="4 5">
    <name type="scientific">Heterorhabditis bacteriophora</name>
    <name type="common">Entomopathogenic nematode worm</name>
    <dbReference type="NCBI Taxonomy" id="37862"/>
    <lineage>
        <taxon>Eukaryota</taxon>
        <taxon>Metazoa</taxon>
        <taxon>Ecdysozoa</taxon>
        <taxon>Nematoda</taxon>
        <taxon>Chromadorea</taxon>
        <taxon>Rhabditida</taxon>
        <taxon>Rhabditina</taxon>
        <taxon>Rhabditomorpha</taxon>
        <taxon>Strongyloidea</taxon>
        <taxon>Heterorhabditidae</taxon>
        <taxon>Heterorhabditis</taxon>
    </lineage>
</organism>
<dbReference type="SMART" id="SM00179">
    <property type="entry name" value="EGF_CA"/>
    <property type="match status" value="1"/>
</dbReference>
<accession>A0A1I7XQH9</accession>
<dbReference type="SUPFAM" id="SSF57196">
    <property type="entry name" value="EGF/Laminin"/>
    <property type="match status" value="1"/>
</dbReference>
<dbReference type="GO" id="GO:0005509">
    <property type="term" value="F:calcium ion binding"/>
    <property type="evidence" value="ECO:0007669"/>
    <property type="project" value="InterPro"/>
</dbReference>
<dbReference type="InterPro" id="IPR000152">
    <property type="entry name" value="EGF-type_Asp/Asn_hydroxyl_site"/>
</dbReference>
<keyword evidence="1" id="KW-1015">Disulfide bond</keyword>
<evidence type="ECO:0000259" key="3">
    <source>
        <dbReference type="PROSITE" id="PS50026"/>
    </source>
</evidence>
<keyword evidence="2" id="KW-0245">EGF-like domain</keyword>
<dbReference type="InterPro" id="IPR000742">
    <property type="entry name" value="EGF"/>
</dbReference>
<dbReference type="SMART" id="SM00181">
    <property type="entry name" value="EGF"/>
    <property type="match status" value="1"/>
</dbReference>
<dbReference type="WBParaSite" id="Hba_19788">
    <property type="protein sequence ID" value="Hba_19788"/>
    <property type="gene ID" value="Hba_19788"/>
</dbReference>
<dbReference type="AlphaFoldDB" id="A0A1I7XQH9"/>
<evidence type="ECO:0000256" key="1">
    <source>
        <dbReference type="ARBA" id="ARBA00023157"/>
    </source>
</evidence>
<reference evidence="5" key="1">
    <citation type="submission" date="2016-11" db="UniProtKB">
        <authorList>
            <consortium name="WormBaseParasite"/>
        </authorList>
    </citation>
    <scope>IDENTIFICATION</scope>
</reference>
<comment type="caution">
    <text evidence="2">Lacks conserved residue(s) required for the propagation of feature annotation.</text>
</comment>
<dbReference type="PROSITE" id="PS00010">
    <property type="entry name" value="ASX_HYDROXYL"/>
    <property type="match status" value="1"/>
</dbReference>
<proteinExistence type="predicted"/>
<keyword evidence="4" id="KW-1185">Reference proteome</keyword>
<sequence>MPLRLLYKRYLPKISTHLYNECQDPKANDCDKNADCIDTDDGYVCQCKTGFFDENNDPIKTGRVCIGESQLNF</sequence>
<dbReference type="CDD" id="cd00054">
    <property type="entry name" value="EGF_CA"/>
    <property type="match status" value="1"/>
</dbReference>
<dbReference type="InterPro" id="IPR001881">
    <property type="entry name" value="EGF-like_Ca-bd_dom"/>
</dbReference>
<protein>
    <submittedName>
        <fullName evidence="5">EGF-like domain-containing protein</fullName>
    </submittedName>
</protein>
<evidence type="ECO:0000256" key="2">
    <source>
        <dbReference type="PROSITE-ProRule" id="PRU00076"/>
    </source>
</evidence>
<dbReference type="Pfam" id="PF00008">
    <property type="entry name" value="EGF"/>
    <property type="match status" value="1"/>
</dbReference>
<dbReference type="PROSITE" id="PS50026">
    <property type="entry name" value="EGF_3"/>
    <property type="match status" value="1"/>
</dbReference>
<feature type="domain" description="EGF-like" evidence="3">
    <location>
        <begin position="18"/>
        <end position="57"/>
    </location>
</feature>
<dbReference type="Gene3D" id="2.10.25.10">
    <property type="entry name" value="Laminin"/>
    <property type="match status" value="1"/>
</dbReference>
<dbReference type="Proteomes" id="UP000095283">
    <property type="component" value="Unplaced"/>
</dbReference>
<evidence type="ECO:0000313" key="4">
    <source>
        <dbReference type="Proteomes" id="UP000095283"/>
    </source>
</evidence>